<dbReference type="GO" id="GO:0005634">
    <property type="term" value="C:nucleus"/>
    <property type="evidence" value="ECO:0007669"/>
    <property type="project" value="UniProtKB-SubCell"/>
</dbReference>
<gene>
    <name evidence="5" type="ORF">CCH79_00020597</name>
</gene>
<dbReference type="EMBL" id="NHOQ01001259">
    <property type="protein sequence ID" value="PWA25534.1"/>
    <property type="molecule type" value="Genomic_DNA"/>
</dbReference>
<dbReference type="GO" id="GO:0003677">
    <property type="term" value="F:DNA binding"/>
    <property type="evidence" value="ECO:0007669"/>
    <property type="project" value="InterPro"/>
</dbReference>
<dbReference type="InterPro" id="IPR004122">
    <property type="entry name" value="BAF_prot"/>
</dbReference>
<keyword evidence="6" id="KW-1185">Reference proteome</keyword>
<evidence type="ECO:0000256" key="2">
    <source>
        <dbReference type="ARBA" id="ARBA00023242"/>
    </source>
</evidence>
<evidence type="ECO:0000256" key="3">
    <source>
        <dbReference type="ARBA" id="ARBA00074730"/>
    </source>
</evidence>
<protein>
    <recommendedName>
        <fullName evidence="3">Barrier-to-autointegration factor-like protein</fullName>
    </recommendedName>
    <alternativeName>
        <fullName evidence="4">Barrier-to-autointegration factor 2</fullName>
    </alternativeName>
</protein>
<organism evidence="5 6">
    <name type="scientific">Gambusia affinis</name>
    <name type="common">Western mosquitofish</name>
    <name type="synonym">Heterandria affinis</name>
    <dbReference type="NCBI Taxonomy" id="33528"/>
    <lineage>
        <taxon>Eukaryota</taxon>
        <taxon>Metazoa</taxon>
        <taxon>Chordata</taxon>
        <taxon>Craniata</taxon>
        <taxon>Vertebrata</taxon>
        <taxon>Euteleostomi</taxon>
        <taxon>Actinopterygii</taxon>
        <taxon>Neopterygii</taxon>
        <taxon>Teleostei</taxon>
        <taxon>Neoteleostei</taxon>
        <taxon>Acanthomorphata</taxon>
        <taxon>Ovalentaria</taxon>
        <taxon>Atherinomorphae</taxon>
        <taxon>Cyprinodontiformes</taxon>
        <taxon>Poeciliidae</taxon>
        <taxon>Poeciliinae</taxon>
        <taxon>Gambusia</taxon>
    </lineage>
</organism>
<dbReference type="GO" id="GO:0051276">
    <property type="term" value="P:chromosome organization"/>
    <property type="evidence" value="ECO:0007669"/>
    <property type="project" value="TreeGrafter"/>
</dbReference>
<dbReference type="PANTHER" id="PTHR47507:SF6">
    <property type="entry name" value="BARRIER-TO-AUTOINTEGRATION FACTOR"/>
    <property type="match status" value="1"/>
</dbReference>
<dbReference type="SUPFAM" id="SSF47798">
    <property type="entry name" value="Barrier-to-autointegration factor, BAF"/>
    <property type="match status" value="1"/>
</dbReference>
<sequence length="334" mass="36827">MSTTSQKHRNFVSEPMADKPVTALAGIGDRLGHSLMEQGYDKAYVVLGQFLLLRKDTELFCYWLKDVAAASSKQAEDCAQCLKEWCDAFLRLHWAGTEPLVWSRCVEQSCRTVALEDWTGRPRMSEVAWIRAGCCVEPFRIKASVSPEGLQVLESGAQGPAGLHLAHGPGQLQNQSTGRVGSGSEPGQRVLEVRTHPELLVGREAELLQQNRDVDQVQTQEWVLEVQRAAAHCRQPTNQRQAADITSRARATAALRTDGLEVDGAVVVEGEGVEVDIRRLRHRAQLPVQNFLDFVQARLGVDDVIVFPAAREPWSKAGADPLSAAPCCRNTNTR</sequence>
<dbReference type="InterPro" id="IPR051387">
    <property type="entry name" value="BAF"/>
</dbReference>
<dbReference type="AlphaFoldDB" id="A0A315VR00"/>
<dbReference type="Pfam" id="PF02961">
    <property type="entry name" value="SAM_BAF"/>
    <property type="match status" value="1"/>
</dbReference>
<dbReference type="STRING" id="33528.ENSGAFP00000005002"/>
<evidence type="ECO:0000256" key="1">
    <source>
        <dbReference type="ARBA" id="ARBA00004123"/>
    </source>
</evidence>
<dbReference type="Gene3D" id="1.10.150.40">
    <property type="entry name" value="Barrier-to-autointegration factor, BAF"/>
    <property type="match status" value="1"/>
</dbReference>
<dbReference type="PANTHER" id="PTHR47507">
    <property type="entry name" value="BARRIER TO AUTOINTEGRATION FACTOR 2"/>
    <property type="match status" value="1"/>
</dbReference>
<keyword evidence="2" id="KW-0539">Nucleus</keyword>
<evidence type="ECO:0000313" key="6">
    <source>
        <dbReference type="Proteomes" id="UP000250572"/>
    </source>
</evidence>
<comment type="caution">
    <text evidence="5">The sequence shown here is derived from an EMBL/GenBank/DDBJ whole genome shotgun (WGS) entry which is preliminary data.</text>
</comment>
<dbReference type="InterPro" id="IPR036617">
    <property type="entry name" value="BAF_sf"/>
</dbReference>
<evidence type="ECO:0000313" key="5">
    <source>
        <dbReference type="EMBL" id="PWA25534.1"/>
    </source>
</evidence>
<dbReference type="Proteomes" id="UP000250572">
    <property type="component" value="Unassembled WGS sequence"/>
</dbReference>
<comment type="subcellular location">
    <subcellularLocation>
        <location evidence="1">Nucleus</location>
    </subcellularLocation>
</comment>
<reference evidence="5 6" key="1">
    <citation type="journal article" date="2018" name="G3 (Bethesda)">
        <title>A High-Quality Reference Genome for the Invasive Mosquitofish Gambusia affinis Using a Chicago Library.</title>
        <authorList>
            <person name="Hoffberg S.L."/>
            <person name="Troendle N.J."/>
            <person name="Glenn T.C."/>
            <person name="Mahmud O."/>
            <person name="Louha S."/>
            <person name="Chalopin D."/>
            <person name="Bennetzen J.L."/>
            <person name="Mauricio R."/>
        </authorList>
    </citation>
    <scope>NUCLEOTIDE SEQUENCE [LARGE SCALE GENOMIC DNA]</scope>
    <source>
        <strain evidence="5">NE01/NJP1002.9</strain>
        <tissue evidence="5">Muscle</tissue>
    </source>
</reference>
<dbReference type="FunFam" id="1.10.150.40:FF:000002">
    <property type="entry name" value="Barrier to autointegration factor 2"/>
    <property type="match status" value="1"/>
</dbReference>
<dbReference type="GO" id="GO:0000793">
    <property type="term" value="C:condensed chromosome"/>
    <property type="evidence" value="ECO:0007669"/>
    <property type="project" value="TreeGrafter"/>
</dbReference>
<evidence type="ECO:0000256" key="4">
    <source>
        <dbReference type="ARBA" id="ARBA00079764"/>
    </source>
</evidence>
<dbReference type="SMART" id="SM01023">
    <property type="entry name" value="BAF"/>
    <property type="match status" value="1"/>
</dbReference>
<name>A0A315VR00_GAMAF</name>
<proteinExistence type="predicted"/>
<accession>A0A315VR00</accession>